<gene>
    <name evidence="4" type="ORF">AB1Y20_018581</name>
</gene>
<evidence type="ECO:0000256" key="2">
    <source>
        <dbReference type="SAM" id="Phobius"/>
    </source>
</evidence>
<reference evidence="4 5" key="1">
    <citation type="journal article" date="2024" name="Science">
        <title>Giant polyketide synthase enzymes in the biosynthesis of giant marine polyether toxins.</title>
        <authorList>
            <person name="Fallon T.R."/>
            <person name="Shende V.V."/>
            <person name="Wierzbicki I.H."/>
            <person name="Pendleton A.L."/>
            <person name="Watervoot N.F."/>
            <person name="Auber R.P."/>
            <person name="Gonzalez D.J."/>
            <person name="Wisecaver J.H."/>
            <person name="Moore B.S."/>
        </authorList>
    </citation>
    <scope>NUCLEOTIDE SEQUENCE [LARGE SCALE GENOMIC DNA]</scope>
    <source>
        <strain evidence="4 5">12B1</strain>
    </source>
</reference>
<protein>
    <recommendedName>
        <fullName evidence="6">ABC transmembrane type-1 domain-containing protein</fullName>
    </recommendedName>
</protein>
<keyword evidence="2" id="KW-0812">Transmembrane</keyword>
<dbReference type="EMBL" id="JBGBPQ010000005">
    <property type="protein sequence ID" value="KAL1523646.1"/>
    <property type="molecule type" value="Genomic_DNA"/>
</dbReference>
<dbReference type="InterPro" id="IPR021134">
    <property type="entry name" value="Bestrophin-like"/>
</dbReference>
<feature type="compositionally biased region" description="Low complexity" evidence="1">
    <location>
        <begin position="482"/>
        <end position="492"/>
    </location>
</feature>
<keyword evidence="5" id="KW-1185">Reference proteome</keyword>
<comment type="caution">
    <text evidence="4">The sequence shown here is derived from an EMBL/GenBank/DDBJ whole genome shotgun (WGS) entry which is preliminary data.</text>
</comment>
<evidence type="ECO:0000256" key="3">
    <source>
        <dbReference type="SAM" id="SignalP"/>
    </source>
</evidence>
<feature type="transmembrane region" description="Helical" evidence="2">
    <location>
        <begin position="376"/>
        <end position="397"/>
    </location>
</feature>
<evidence type="ECO:0008006" key="6">
    <source>
        <dbReference type="Google" id="ProtNLM"/>
    </source>
</evidence>
<organism evidence="4 5">
    <name type="scientific">Prymnesium parvum</name>
    <name type="common">Toxic golden alga</name>
    <dbReference type="NCBI Taxonomy" id="97485"/>
    <lineage>
        <taxon>Eukaryota</taxon>
        <taxon>Haptista</taxon>
        <taxon>Haptophyta</taxon>
        <taxon>Prymnesiophyceae</taxon>
        <taxon>Prymnesiales</taxon>
        <taxon>Prymnesiaceae</taxon>
        <taxon>Prymnesium</taxon>
    </lineage>
</organism>
<evidence type="ECO:0000256" key="1">
    <source>
        <dbReference type="SAM" id="MobiDB-lite"/>
    </source>
</evidence>
<keyword evidence="2" id="KW-0472">Membrane</keyword>
<dbReference type="Proteomes" id="UP001515480">
    <property type="component" value="Unassembled WGS sequence"/>
</dbReference>
<accession>A0AB34JQA5</accession>
<evidence type="ECO:0000313" key="4">
    <source>
        <dbReference type="EMBL" id="KAL1523646.1"/>
    </source>
</evidence>
<feature type="transmembrane region" description="Helical" evidence="2">
    <location>
        <begin position="116"/>
        <end position="134"/>
    </location>
</feature>
<sequence length="507" mass="55054">MAPPVAPPPRRPATRLALIAISLSSAHSLQLRPACACRRPPAASRASVRLAGFSVATGGDDLWSGYVTQDELRDVVEEAMATTVQAPIVPQFYPYRWWLWSQWHGTILRKVLPREVLWNVMLVLVVWLAISFIPQPTQIVKTRFGKAMAIQAASPLAQSLMKSLASVDKVWMLASGLISFTLSFFLSQSYALWRTVYSVTRRVQGRLNDIGLLCATAAERNPDGTYTEDAEDFLSTLARYIRLFNMLFYASVTKRFAPLRTPKGLAELVQQGALTSNERQALLQSSMGHNAVLGWLSTLFNSALSDGRMASNPTGGSTLSLQIALQNKVVELRSTYASIEDELTGRMPLAYTQLVQIMVDLLIFCTPFALMHSVGGVGAMVGTGLITLFHSSILNLAKMFLDPFNNDDYGDGAGISVNVATLLQETNIGSERWRRSASWVPEAARPIVRRAPLPRDEMSLATGEIIDEAEEGGGLDEGGAEVGQAAEGEAGESPSPQGVVAVPVTVT</sequence>
<dbReference type="AlphaFoldDB" id="A0AB34JQA5"/>
<proteinExistence type="predicted"/>
<keyword evidence="3" id="KW-0732">Signal</keyword>
<feature type="signal peptide" evidence="3">
    <location>
        <begin position="1"/>
        <end position="28"/>
    </location>
</feature>
<feature type="transmembrane region" description="Helical" evidence="2">
    <location>
        <begin position="170"/>
        <end position="193"/>
    </location>
</feature>
<feature type="chain" id="PRO_5044276646" description="ABC transmembrane type-1 domain-containing protein" evidence="3">
    <location>
        <begin position="29"/>
        <end position="507"/>
    </location>
</feature>
<keyword evidence="2" id="KW-1133">Transmembrane helix</keyword>
<name>A0AB34JQA5_PRYPA</name>
<dbReference type="GO" id="GO:0005254">
    <property type="term" value="F:chloride channel activity"/>
    <property type="evidence" value="ECO:0007669"/>
    <property type="project" value="InterPro"/>
</dbReference>
<feature type="region of interest" description="Disordered" evidence="1">
    <location>
        <begin position="469"/>
        <end position="507"/>
    </location>
</feature>
<dbReference type="Pfam" id="PF01062">
    <property type="entry name" value="Bestrophin"/>
    <property type="match status" value="1"/>
</dbReference>
<evidence type="ECO:0000313" key="5">
    <source>
        <dbReference type="Proteomes" id="UP001515480"/>
    </source>
</evidence>